<protein>
    <submittedName>
        <fullName evidence="1">Gamma carbonic anhydrase family protein</fullName>
    </submittedName>
</protein>
<dbReference type="RefSeq" id="WP_109792272.1">
    <property type="nucleotide sequence ID" value="NZ_PHIG01000039.1"/>
</dbReference>
<dbReference type="PANTHER" id="PTHR13061">
    <property type="entry name" value="DYNACTIN SUBUNIT P25"/>
    <property type="match status" value="1"/>
</dbReference>
<sequence>MPIYGPDVTLDNPAYIDETVRIFGKVTIGDGASVWPNVVMRAEQHEIVVGRRTNIQDFTMVHVGSASGSIIGQDCSITHHCTIHGCTIGDACLIGINAVIMDGAVIGENSIVGQNAFVRENQEIPPNSIVVGVPAAVKAERNSRIPNSMNAFLYYENAIAYSNGYYRRWSDDSFWQLAADEMDRLKAEMAREAEAGK</sequence>
<dbReference type="InterPro" id="IPR050484">
    <property type="entry name" value="Transf_Hexapept/Carb_Anhydrase"/>
</dbReference>
<keyword evidence="2" id="KW-1185">Reference proteome</keyword>
<name>A0A2M9FZ71_9PROT</name>
<proteinExistence type="predicted"/>
<dbReference type="AlphaFoldDB" id="A0A2M9FZ71"/>
<reference evidence="1 2" key="1">
    <citation type="submission" date="2017-11" db="EMBL/GenBank/DDBJ databases">
        <title>Draft genome sequence of Rhizobiales bacterium SY3-13.</title>
        <authorList>
            <person name="Sun C."/>
        </authorList>
    </citation>
    <scope>NUCLEOTIDE SEQUENCE [LARGE SCALE GENOMIC DNA]</scope>
    <source>
        <strain evidence="1 2">SY3-13</strain>
    </source>
</reference>
<organism evidence="1 2">
    <name type="scientific">Minwuia thermotolerans</name>
    <dbReference type="NCBI Taxonomy" id="2056226"/>
    <lineage>
        <taxon>Bacteria</taxon>
        <taxon>Pseudomonadati</taxon>
        <taxon>Pseudomonadota</taxon>
        <taxon>Alphaproteobacteria</taxon>
        <taxon>Minwuiales</taxon>
        <taxon>Minwuiaceae</taxon>
        <taxon>Minwuia</taxon>
    </lineage>
</organism>
<dbReference type="PANTHER" id="PTHR13061:SF29">
    <property type="entry name" value="GAMMA CARBONIC ANHYDRASE-LIKE 1, MITOCHONDRIAL-RELATED"/>
    <property type="match status" value="1"/>
</dbReference>
<gene>
    <name evidence="1" type="ORF">CVT23_15655</name>
</gene>
<dbReference type="EMBL" id="PHIG01000039">
    <property type="protein sequence ID" value="PJK28767.1"/>
    <property type="molecule type" value="Genomic_DNA"/>
</dbReference>
<dbReference type="Proteomes" id="UP000229498">
    <property type="component" value="Unassembled WGS sequence"/>
</dbReference>
<dbReference type="InterPro" id="IPR001451">
    <property type="entry name" value="Hexapep"/>
</dbReference>
<evidence type="ECO:0000313" key="2">
    <source>
        <dbReference type="Proteomes" id="UP000229498"/>
    </source>
</evidence>
<dbReference type="Gene3D" id="2.160.10.10">
    <property type="entry name" value="Hexapeptide repeat proteins"/>
    <property type="match status" value="1"/>
</dbReference>
<dbReference type="OrthoDB" id="9803036at2"/>
<comment type="caution">
    <text evidence="1">The sequence shown here is derived from an EMBL/GenBank/DDBJ whole genome shotgun (WGS) entry which is preliminary data.</text>
</comment>
<dbReference type="CDD" id="cd04645">
    <property type="entry name" value="LbH_gamma_CA_like"/>
    <property type="match status" value="1"/>
</dbReference>
<evidence type="ECO:0000313" key="1">
    <source>
        <dbReference type="EMBL" id="PJK28767.1"/>
    </source>
</evidence>
<dbReference type="InterPro" id="IPR011004">
    <property type="entry name" value="Trimer_LpxA-like_sf"/>
</dbReference>
<accession>A0A2M9FZ71</accession>
<dbReference type="InterPro" id="IPR047324">
    <property type="entry name" value="LbH_gamma_CA-like"/>
</dbReference>
<dbReference type="Pfam" id="PF00132">
    <property type="entry name" value="Hexapep"/>
    <property type="match status" value="1"/>
</dbReference>
<dbReference type="SUPFAM" id="SSF51161">
    <property type="entry name" value="Trimeric LpxA-like enzymes"/>
    <property type="match status" value="1"/>
</dbReference>